<dbReference type="Proteomes" id="UP000626109">
    <property type="component" value="Unassembled WGS sequence"/>
</dbReference>
<evidence type="ECO:0000313" key="1">
    <source>
        <dbReference type="EMBL" id="CAE8646503.1"/>
    </source>
</evidence>
<feature type="non-terminal residue" evidence="1">
    <location>
        <position position="1"/>
    </location>
</feature>
<dbReference type="EMBL" id="CAJNNW010004516">
    <property type="protein sequence ID" value="CAE8646503.1"/>
    <property type="molecule type" value="Genomic_DNA"/>
</dbReference>
<reference evidence="1" key="1">
    <citation type="submission" date="2021-02" db="EMBL/GenBank/DDBJ databases">
        <authorList>
            <person name="Dougan E. K."/>
            <person name="Rhodes N."/>
            <person name="Thang M."/>
            <person name="Chan C."/>
        </authorList>
    </citation>
    <scope>NUCLEOTIDE SEQUENCE</scope>
</reference>
<dbReference type="AlphaFoldDB" id="A0A813I8C6"/>
<comment type="caution">
    <text evidence="1">The sequence shown here is derived from an EMBL/GenBank/DDBJ whole genome shotgun (WGS) entry which is preliminary data.</text>
</comment>
<proteinExistence type="predicted"/>
<evidence type="ECO:0000313" key="2">
    <source>
        <dbReference type="Proteomes" id="UP000626109"/>
    </source>
</evidence>
<protein>
    <submittedName>
        <fullName evidence="1">Uncharacterized protein</fullName>
    </submittedName>
</protein>
<accession>A0A813I8C6</accession>
<organism evidence="1 2">
    <name type="scientific">Polarella glacialis</name>
    <name type="common">Dinoflagellate</name>
    <dbReference type="NCBI Taxonomy" id="89957"/>
    <lineage>
        <taxon>Eukaryota</taxon>
        <taxon>Sar</taxon>
        <taxon>Alveolata</taxon>
        <taxon>Dinophyceae</taxon>
        <taxon>Suessiales</taxon>
        <taxon>Suessiaceae</taxon>
        <taxon>Polarella</taxon>
    </lineage>
</organism>
<sequence length="197" mass="21756">DGPPAVISGLWDLLPREAVDGIDLRASLHAVASAPSEAGLALSDAELRQLRLHHILICNWLARTDAPPGSEGLIRALIDRAVHELRLWQNPWMYPVTFNPSPSLVVDSQPVHLQPPTSWRWHLPGGFPQFSAALAAAADLELREALQARRLGSESHPEGLHEGGDWQIAWVWPPNAPCLGQRFPGLCRILALFRLHF</sequence>
<name>A0A813I8C6_POLGL</name>
<gene>
    <name evidence="1" type="ORF">PGLA2088_LOCUS4867</name>
</gene>